<feature type="region of interest" description="Disordered" evidence="3">
    <location>
        <begin position="264"/>
        <end position="317"/>
    </location>
</feature>
<dbReference type="InterPro" id="IPR011050">
    <property type="entry name" value="Pectin_lyase_fold/virulence"/>
</dbReference>
<proteinExistence type="predicted"/>
<dbReference type="Gene3D" id="2.150.10.10">
    <property type="entry name" value="Serralysin-like metalloprotease, C-terminal"/>
    <property type="match status" value="1"/>
</dbReference>
<evidence type="ECO:0008006" key="6">
    <source>
        <dbReference type="Google" id="ProtNLM"/>
    </source>
</evidence>
<dbReference type="Proteomes" id="UP000321523">
    <property type="component" value="Unassembled WGS sequence"/>
</dbReference>
<dbReference type="GO" id="GO:0005576">
    <property type="term" value="C:extracellular region"/>
    <property type="evidence" value="ECO:0007669"/>
    <property type="project" value="UniProtKB-SubCell"/>
</dbReference>
<sequence length="572" mass="59786">MPNKWSQPKLNNPTIIDLSKTGDKTYWKFAPNQDVLFIADDSVRTLPRLQTDGGNNIVVMGGKFMPEGKATATIYFTNLNGHAYVEGVHIDNKNAGMRDGIAVYSAPGKQADITLQNVRIDNVTGIEAGVHGDVFQQHGPMGNIHMYNVTGSTNYQGVRIAPQWPVKSADLERVDMSYNSGGQKISYLYQFVDNAKQPEFPITFKDVYASERPGQKGEYLAIWPKTGIPEIGAVREGNEVTWPGLPYKGHVTIGHPPGMDFVPASKVGLGYKPGSGTSTGTAPEKPPVEQPTQPTPTQPEPTQPEAGGPSDGGTTPVSAALPLAVTLKESGAIQVNHAGGGSGSDTLVGTTKNDWINGRNGVDTMTGGGGDDTYVVTTGDKIIEKSGGGIDTVLSWASSYTLPGDVENLKLEGSSNSAGTGNDLGNILTGNGGNNLLDGKGGNDILNGGAGNDTLIGGAGRDVLTGGAGNDRFVFTDLSDSKPTREGMDLIKDFGNGDIIDLSGIDANSSLGGNQSFKFIGSQGFTKQAGELNVVKEDGNTFVQGDANGDGAADFQIALLGQPSLTASSFVF</sequence>
<dbReference type="OrthoDB" id="7347667at2"/>
<dbReference type="InterPro" id="IPR050557">
    <property type="entry name" value="RTX_toxin/Mannuronan_C5-epim"/>
</dbReference>
<dbReference type="InterPro" id="IPR018511">
    <property type="entry name" value="Hemolysin-typ_Ca-bd_CS"/>
</dbReference>
<dbReference type="InterPro" id="IPR011049">
    <property type="entry name" value="Serralysin-like_metalloprot_C"/>
</dbReference>
<protein>
    <recommendedName>
        <fullName evidence="6">Peptidase M10 serralysin C-terminal domain-containing protein</fullName>
    </recommendedName>
</protein>
<dbReference type="SUPFAM" id="SSF51126">
    <property type="entry name" value="Pectin lyase-like"/>
    <property type="match status" value="1"/>
</dbReference>
<dbReference type="PANTHER" id="PTHR38340:SF1">
    <property type="entry name" value="S-LAYER PROTEIN"/>
    <property type="match status" value="1"/>
</dbReference>
<dbReference type="GO" id="GO:0005509">
    <property type="term" value="F:calcium ion binding"/>
    <property type="evidence" value="ECO:0007669"/>
    <property type="project" value="InterPro"/>
</dbReference>
<dbReference type="InterPro" id="IPR001343">
    <property type="entry name" value="Hemolysn_Ca-bd"/>
</dbReference>
<feature type="compositionally biased region" description="Pro residues" evidence="3">
    <location>
        <begin position="284"/>
        <end position="302"/>
    </location>
</feature>
<evidence type="ECO:0000256" key="2">
    <source>
        <dbReference type="ARBA" id="ARBA00022525"/>
    </source>
</evidence>
<name>A0A512DVQ9_9PROT</name>
<dbReference type="EMBL" id="BJYZ01000022">
    <property type="protein sequence ID" value="GEO40548.1"/>
    <property type="molecule type" value="Genomic_DNA"/>
</dbReference>
<organism evidence="4 5">
    <name type="scientific">Skermanella aerolata</name>
    <dbReference type="NCBI Taxonomy" id="393310"/>
    <lineage>
        <taxon>Bacteria</taxon>
        <taxon>Pseudomonadati</taxon>
        <taxon>Pseudomonadota</taxon>
        <taxon>Alphaproteobacteria</taxon>
        <taxon>Rhodospirillales</taxon>
        <taxon>Azospirillaceae</taxon>
        <taxon>Skermanella</taxon>
    </lineage>
</organism>
<dbReference type="PANTHER" id="PTHR38340">
    <property type="entry name" value="S-LAYER PROTEIN"/>
    <property type="match status" value="1"/>
</dbReference>
<gene>
    <name evidence="4" type="ORF">SAE02_46960</name>
</gene>
<dbReference type="Pfam" id="PF00353">
    <property type="entry name" value="HemolysinCabind"/>
    <property type="match status" value="2"/>
</dbReference>
<keyword evidence="5" id="KW-1185">Reference proteome</keyword>
<evidence type="ECO:0000313" key="5">
    <source>
        <dbReference type="Proteomes" id="UP000321523"/>
    </source>
</evidence>
<dbReference type="RefSeq" id="WP_052831392.1">
    <property type="nucleotide sequence ID" value="NZ_BJYZ01000022.1"/>
</dbReference>
<keyword evidence="2" id="KW-0964">Secreted</keyword>
<evidence type="ECO:0000313" key="4">
    <source>
        <dbReference type="EMBL" id="GEO40548.1"/>
    </source>
</evidence>
<evidence type="ECO:0000256" key="3">
    <source>
        <dbReference type="SAM" id="MobiDB-lite"/>
    </source>
</evidence>
<accession>A0A512DVQ9</accession>
<comment type="subcellular location">
    <subcellularLocation>
        <location evidence="1">Secreted</location>
    </subcellularLocation>
</comment>
<dbReference type="PROSITE" id="PS00330">
    <property type="entry name" value="HEMOLYSIN_CALCIUM"/>
    <property type="match status" value="2"/>
</dbReference>
<comment type="caution">
    <text evidence="4">The sequence shown here is derived from an EMBL/GenBank/DDBJ whole genome shotgun (WGS) entry which is preliminary data.</text>
</comment>
<evidence type="ECO:0000256" key="1">
    <source>
        <dbReference type="ARBA" id="ARBA00004613"/>
    </source>
</evidence>
<dbReference type="AlphaFoldDB" id="A0A512DVQ9"/>
<reference evidence="4 5" key="1">
    <citation type="submission" date="2019-07" db="EMBL/GenBank/DDBJ databases">
        <title>Whole genome shotgun sequence of Skermanella aerolata NBRC 106429.</title>
        <authorList>
            <person name="Hosoyama A."/>
            <person name="Uohara A."/>
            <person name="Ohji S."/>
            <person name="Ichikawa N."/>
        </authorList>
    </citation>
    <scope>NUCLEOTIDE SEQUENCE [LARGE SCALE GENOMIC DNA]</scope>
    <source>
        <strain evidence="4 5">NBRC 106429</strain>
    </source>
</reference>
<dbReference type="SUPFAM" id="SSF51120">
    <property type="entry name" value="beta-Roll"/>
    <property type="match status" value="1"/>
</dbReference>
<dbReference type="PRINTS" id="PR00313">
    <property type="entry name" value="CABNDNGRPT"/>
</dbReference>